<sequence>MNHILSLLVFLCFTYQSITAQKAQECNLKVFLSLKSKNLQADFFRKIDSATAVQYPKGKAQTVNITPAILNRYLNDIEKDLSQQSVGEMIAERTYHYKLVPPEFTKQANNTKNKIYISFYPKGCDFTLHLLYSYYLKEHDVVVESSVIYYFTIINGKIVNFGRDEAG</sequence>
<reference evidence="2" key="1">
    <citation type="submission" date="2017-06" db="EMBL/GenBank/DDBJ databases">
        <title>Capnocytophaga spp. assemblies.</title>
        <authorList>
            <person name="Gulvik C.A."/>
        </authorList>
    </citation>
    <scope>NUCLEOTIDE SEQUENCE [LARGE SCALE GENOMIC DNA]</scope>
    <source>
        <strain evidence="2">H4486</strain>
    </source>
</reference>
<gene>
    <name evidence="1" type="ORF">CGC59_08755</name>
</gene>
<organism evidence="1 2">
    <name type="scientific">Capnocytophaga sputigena</name>
    <dbReference type="NCBI Taxonomy" id="1019"/>
    <lineage>
        <taxon>Bacteria</taxon>
        <taxon>Pseudomonadati</taxon>
        <taxon>Bacteroidota</taxon>
        <taxon>Flavobacteriia</taxon>
        <taxon>Flavobacteriales</taxon>
        <taxon>Flavobacteriaceae</taxon>
        <taxon>Capnocytophaga</taxon>
    </lineage>
</organism>
<name>A0A250F3N0_CAPSP</name>
<evidence type="ECO:0000313" key="1">
    <source>
        <dbReference type="EMBL" id="ATA79759.1"/>
    </source>
</evidence>
<dbReference type="EMBL" id="CP022383">
    <property type="protein sequence ID" value="ATA79759.1"/>
    <property type="molecule type" value="Genomic_DNA"/>
</dbReference>
<dbReference type="AlphaFoldDB" id="A0A250F3N0"/>
<dbReference type="RefSeq" id="WP_095901627.1">
    <property type="nucleotide sequence ID" value="NZ_CP022383.1"/>
</dbReference>
<dbReference type="Proteomes" id="UP000217334">
    <property type="component" value="Chromosome"/>
</dbReference>
<evidence type="ECO:0000313" key="2">
    <source>
        <dbReference type="Proteomes" id="UP000217334"/>
    </source>
</evidence>
<protein>
    <submittedName>
        <fullName evidence="1">Uncharacterized protein</fullName>
    </submittedName>
</protein>
<proteinExistence type="predicted"/>
<accession>A0A250F3N0</accession>